<dbReference type="AlphaFoldDB" id="A0A328XW05"/>
<dbReference type="InterPro" id="IPR009057">
    <property type="entry name" value="Homeodomain-like_sf"/>
</dbReference>
<reference evidence="5 6" key="1">
    <citation type="submission" date="2018-06" db="EMBL/GenBank/DDBJ databases">
        <title>Comparative analysis of microorganisms from saline springs in Andes Mountain Range, Colombia.</title>
        <authorList>
            <person name="Rubin E."/>
        </authorList>
    </citation>
    <scope>NUCLEOTIDE SEQUENCE [LARGE SCALE GENOMIC DNA]</scope>
    <source>
        <strain evidence="5 6">USBA-857</strain>
    </source>
</reference>
<dbReference type="SUPFAM" id="SSF46689">
    <property type="entry name" value="Homeodomain-like"/>
    <property type="match status" value="2"/>
</dbReference>
<dbReference type="SMART" id="SM00342">
    <property type="entry name" value="HTH_ARAC"/>
    <property type="match status" value="1"/>
</dbReference>
<dbReference type="OrthoDB" id="6670788at2"/>
<dbReference type="InterPro" id="IPR018062">
    <property type="entry name" value="HTH_AraC-typ_CS"/>
</dbReference>
<accession>A0A328XW05</accession>
<evidence type="ECO:0000256" key="1">
    <source>
        <dbReference type="ARBA" id="ARBA00023015"/>
    </source>
</evidence>
<feature type="domain" description="HTH araC/xylS-type" evidence="4">
    <location>
        <begin position="234"/>
        <end position="331"/>
    </location>
</feature>
<comment type="caution">
    <text evidence="5">The sequence shown here is derived from an EMBL/GenBank/DDBJ whole genome shotgun (WGS) entry which is preliminary data.</text>
</comment>
<sequence>MATTISATLPRQLSAGDLERLGARCGIAYRFPALADHEKAAQTPILRGRVDELELRRGIFLTRSDLTVLEPYASSSLAAAPLFITVILDGKVRLRLGEESLWLSPGQALCSRFDDRQALEAWQDAGQRLRTLNLAFRTDALAALTHQYPTLKALEEGPPALRRQTLPRHLLETLEEALASDGDCGDPRLLLDALMLQLLARMLASVNEATSDDTYHPPTAAIPSLSNGERDRLARVRQALDTHPEADHRLAELARLAAMSQSSLRAKFATAHGQSVFAYLRRRRLAKAAELLRQGMDVQQTAHAVGYGHASNFTTAFRRHFGMSPRAYRNAT</sequence>
<evidence type="ECO:0000313" key="6">
    <source>
        <dbReference type="Proteomes" id="UP000249700"/>
    </source>
</evidence>
<dbReference type="InterPro" id="IPR020449">
    <property type="entry name" value="Tscrpt_reg_AraC-type_HTH"/>
</dbReference>
<dbReference type="PRINTS" id="PR00032">
    <property type="entry name" value="HTHARAC"/>
</dbReference>
<keyword evidence="3" id="KW-0804">Transcription</keyword>
<evidence type="ECO:0000259" key="4">
    <source>
        <dbReference type="PROSITE" id="PS01124"/>
    </source>
</evidence>
<dbReference type="Proteomes" id="UP000249700">
    <property type="component" value="Unassembled WGS sequence"/>
</dbReference>
<organism evidence="5 6">
    <name type="scientific">Onishia taeanensis</name>
    <dbReference type="NCBI Taxonomy" id="284577"/>
    <lineage>
        <taxon>Bacteria</taxon>
        <taxon>Pseudomonadati</taxon>
        <taxon>Pseudomonadota</taxon>
        <taxon>Gammaproteobacteria</taxon>
        <taxon>Oceanospirillales</taxon>
        <taxon>Halomonadaceae</taxon>
        <taxon>Onishia</taxon>
    </lineage>
</organism>
<protein>
    <submittedName>
        <fullName evidence="5">AraC-like DNA-binding protein</fullName>
    </submittedName>
</protein>
<dbReference type="EMBL" id="QLSX01000002">
    <property type="protein sequence ID" value="RAR63284.1"/>
    <property type="molecule type" value="Genomic_DNA"/>
</dbReference>
<dbReference type="PANTHER" id="PTHR47893:SF1">
    <property type="entry name" value="REGULATORY PROTEIN PCHR"/>
    <property type="match status" value="1"/>
</dbReference>
<dbReference type="PROSITE" id="PS00041">
    <property type="entry name" value="HTH_ARAC_FAMILY_1"/>
    <property type="match status" value="1"/>
</dbReference>
<dbReference type="Gene3D" id="1.10.10.60">
    <property type="entry name" value="Homeodomain-like"/>
    <property type="match status" value="1"/>
</dbReference>
<evidence type="ECO:0000313" key="5">
    <source>
        <dbReference type="EMBL" id="RAR63284.1"/>
    </source>
</evidence>
<dbReference type="InterPro" id="IPR053142">
    <property type="entry name" value="PchR_regulatory_protein"/>
</dbReference>
<keyword evidence="2 5" id="KW-0238">DNA-binding</keyword>
<dbReference type="InterPro" id="IPR018060">
    <property type="entry name" value="HTH_AraC"/>
</dbReference>
<dbReference type="GO" id="GO:0003700">
    <property type="term" value="F:DNA-binding transcription factor activity"/>
    <property type="evidence" value="ECO:0007669"/>
    <property type="project" value="InterPro"/>
</dbReference>
<evidence type="ECO:0000256" key="3">
    <source>
        <dbReference type="ARBA" id="ARBA00023163"/>
    </source>
</evidence>
<name>A0A328XW05_9GAMM</name>
<dbReference type="Pfam" id="PF12833">
    <property type="entry name" value="HTH_18"/>
    <property type="match status" value="1"/>
</dbReference>
<dbReference type="PANTHER" id="PTHR47893">
    <property type="entry name" value="REGULATORY PROTEIN PCHR"/>
    <property type="match status" value="1"/>
</dbReference>
<proteinExistence type="predicted"/>
<dbReference type="RefSeq" id="WP_112053620.1">
    <property type="nucleotide sequence ID" value="NZ_QLSX01000002.1"/>
</dbReference>
<dbReference type="PROSITE" id="PS01124">
    <property type="entry name" value="HTH_ARAC_FAMILY_2"/>
    <property type="match status" value="1"/>
</dbReference>
<dbReference type="GO" id="GO:0043565">
    <property type="term" value="F:sequence-specific DNA binding"/>
    <property type="evidence" value="ECO:0007669"/>
    <property type="project" value="InterPro"/>
</dbReference>
<gene>
    <name evidence="5" type="ORF">BCL93_10211</name>
</gene>
<evidence type="ECO:0000256" key="2">
    <source>
        <dbReference type="ARBA" id="ARBA00023125"/>
    </source>
</evidence>
<keyword evidence="1" id="KW-0805">Transcription regulation</keyword>